<dbReference type="Pfam" id="PF16332">
    <property type="entry name" value="DUF4962"/>
    <property type="match status" value="1"/>
</dbReference>
<evidence type="ECO:0000313" key="5">
    <source>
        <dbReference type="Proteomes" id="UP000647339"/>
    </source>
</evidence>
<dbReference type="SUPFAM" id="SSF48230">
    <property type="entry name" value="Chondroitin AC/alginate lyase"/>
    <property type="match status" value="1"/>
</dbReference>
<comment type="subcellular location">
    <subcellularLocation>
        <location evidence="1">Cell envelope</location>
    </subcellularLocation>
</comment>
<dbReference type="PANTHER" id="PTHR38045:SF1">
    <property type="entry name" value="HEPARINASE II_III-LIKE PROTEIN"/>
    <property type="match status" value="1"/>
</dbReference>
<feature type="domain" description="Heparinase II/III-like C-terminal" evidence="2">
    <location>
        <begin position="372"/>
        <end position="568"/>
    </location>
</feature>
<dbReference type="Pfam" id="PF07940">
    <property type="entry name" value="Hepar_II_III_C"/>
    <property type="match status" value="1"/>
</dbReference>
<proteinExistence type="predicted"/>
<dbReference type="Proteomes" id="UP000647339">
    <property type="component" value="Unassembled WGS sequence"/>
</dbReference>
<reference evidence="5" key="1">
    <citation type="journal article" date="2019" name="Int. J. Syst. Evol. Microbiol.">
        <title>The Global Catalogue of Microorganisms (GCM) 10K type strain sequencing project: providing services to taxonomists for standard genome sequencing and annotation.</title>
        <authorList>
            <consortium name="The Broad Institute Genomics Platform"/>
            <consortium name="The Broad Institute Genome Sequencing Center for Infectious Disease"/>
            <person name="Wu L."/>
            <person name="Ma J."/>
        </authorList>
    </citation>
    <scope>NUCLEOTIDE SEQUENCE [LARGE SCALE GENOMIC DNA]</scope>
    <source>
        <strain evidence="5">CGMCC 1.15407</strain>
    </source>
</reference>
<protein>
    <recommendedName>
        <fullName evidence="6">Heparinase</fullName>
    </recommendedName>
</protein>
<keyword evidence="5" id="KW-1185">Reference proteome</keyword>
<dbReference type="PANTHER" id="PTHR38045">
    <property type="entry name" value="CHROMOSOME 1, WHOLE GENOME SHOTGUN SEQUENCE"/>
    <property type="match status" value="1"/>
</dbReference>
<feature type="domain" description="Heparinase II N-terminal" evidence="3">
    <location>
        <begin position="84"/>
        <end position="196"/>
    </location>
</feature>
<gene>
    <name evidence="4" type="ORF">GCM10011339_12500</name>
</gene>
<name>A0ABQ1USB6_9BACT</name>
<organism evidence="4 5">
    <name type="scientific">Echinicola rosea</name>
    <dbReference type="NCBI Taxonomy" id="1807691"/>
    <lineage>
        <taxon>Bacteria</taxon>
        <taxon>Pseudomonadati</taxon>
        <taxon>Bacteroidota</taxon>
        <taxon>Cytophagia</taxon>
        <taxon>Cytophagales</taxon>
        <taxon>Cyclobacteriaceae</taxon>
        <taxon>Echinicola</taxon>
    </lineage>
</organism>
<dbReference type="Gene3D" id="2.70.98.70">
    <property type="match status" value="1"/>
</dbReference>
<dbReference type="InterPro" id="IPR008929">
    <property type="entry name" value="Chondroitin_lyas"/>
</dbReference>
<evidence type="ECO:0008006" key="6">
    <source>
        <dbReference type="Google" id="ProtNLM"/>
    </source>
</evidence>
<dbReference type="Gene3D" id="1.50.10.100">
    <property type="entry name" value="Chondroitin AC/alginate lyase"/>
    <property type="match status" value="1"/>
</dbReference>
<dbReference type="InterPro" id="IPR032518">
    <property type="entry name" value="HepII_N"/>
</dbReference>
<sequence>MAPIVRGQGLKVADQLQPHPRILLTEDLKRRVKASCEAEDCWQELDKLVMGTAERLFDEPVTPIYFRGKTMLPQARELFRKVFFLSYAYQFSGDADFAKRGIKEITHAATLESWNPKVFLDVAEMTMAVAIGYDWLYDEMNPSERQLVKDALIKKGIKPSYDNTFNQFLTLDNNWNQVCNAAMVWGAMAIYEDAPQLAAKTIARSLKSSHLPMEKYSKNGVFPEGVMYWTYGTTYHILMLEALAPLLKEPVESFCSEGFMASGQFFLHMIANSGSTFNWSDALEKHYLNPAIFWMAAHTGDPSLLWNEKKVLEQKDFKELRQSRMLPAVLLLGAEFSPGDIPSPSSRSWRGAGENEVVTMRSSWEDPEGIFLGFKLGNASEHHAHMDMGAFVLESDGVRWAMDMGMQDYHSLASKKVDLWDSRQQGGRWTVFRYSNHGHNTLTIDDSLMDVTGKARLLKYSDQKDFRFAVGDLSDVFLRKDRSVTRGVGIKNDDHVIVKDEISASSAPIKIRWKMVTSAKVDTNGNVAILKKDGKEMKLEVKSPKDAEVKVWPASRSNRYDAPNKGASLVGFELSVEKERAETIEVLLIPGSSSMTPMPSQPLSEW</sequence>
<accession>A0ABQ1USB6</accession>
<comment type="caution">
    <text evidence="4">The sequence shown here is derived from an EMBL/GenBank/DDBJ whole genome shotgun (WGS) entry which is preliminary data.</text>
</comment>
<evidence type="ECO:0000259" key="3">
    <source>
        <dbReference type="Pfam" id="PF16332"/>
    </source>
</evidence>
<evidence type="ECO:0000313" key="4">
    <source>
        <dbReference type="EMBL" id="GGF25906.1"/>
    </source>
</evidence>
<dbReference type="InterPro" id="IPR012480">
    <property type="entry name" value="Hepar_II_III_C"/>
</dbReference>
<dbReference type="EMBL" id="BMIU01000005">
    <property type="protein sequence ID" value="GGF25906.1"/>
    <property type="molecule type" value="Genomic_DNA"/>
</dbReference>
<evidence type="ECO:0000256" key="1">
    <source>
        <dbReference type="ARBA" id="ARBA00004196"/>
    </source>
</evidence>
<evidence type="ECO:0000259" key="2">
    <source>
        <dbReference type="Pfam" id="PF07940"/>
    </source>
</evidence>